<evidence type="ECO:0000256" key="3">
    <source>
        <dbReference type="ARBA" id="ARBA00023125"/>
    </source>
</evidence>
<dbReference type="InterPro" id="IPR015300">
    <property type="entry name" value="DNA-bd_pseudobarrel_sf"/>
</dbReference>
<reference evidence="6" key="1">
    <citation type="submission" date="2020-08" db="EMBL/GenBank/DDBJ databases">
        <title>Plant Genome Project.</title>
        <authorList>
            <person name="Zhang R.-G."/>
        </authorList>
    </citation>
    <scope>NUCLEOTIDE SEQUENCE</scope>
    <source>
        <strain evidence="6">WSP0</strain>
        <tissue evidence="6">Leaf</tissue>
    </source>
</reference>
<accession>A0AAV6I6N6</accession>
<comment type="caution">
    <text evidence="6">The sequence shown here is derived from an EMBL/GenBank/DDBJ whole genome shotgun (WGS) entry which is preliminary data.</text>
</comment>
<keyword evidence="4" id="KW-0804">Transcription</keyword>
<protein>
    <submittedName>
        <fullName evidence="6">Uncharacterized protein</fullName>
    </submittedName>
</protein>
<keyword evidence="5" id="KW-0539">Nucleus</keyword>
<dbReference type="AlphaFoldDB" id="A0AAV6I6N6"/>
<dbReference type="Proteomes" id="UP000823749">
    <property type="component" value="Chromosome 11"/>
</dbReference>
<evidence type="ECO:0000256" key="1">
    <source>
        <dbReference type="ARBA" id="ARBA00004123"/>
    </source>
</evidence>
<dbReference type="SUPFAM" id="SSF101936">
    <property type="entry name" value="DNA-binding pseudobarrel domain"/>
    <property type="match status" value="1"/>
</dbReference>
<evidence type="ECO:0000313" key="7">
    <source>
        <dbReference type="Proteomes" id="UP000823749"/>
    </source>
</evidence>
<keyword evidence="2" id="KW-0805">Transcription regulation</keyword>
<evidence type="ECO:0000256" key="4">
    <source>
        <dbReference type="ARBA" id="ARBA00023163"/>
    </source>
</evidence>
<proteinExistence type="predicted"/>
<organism evidence="6 7">
    <name type="scientific">Rhododendron griersonianum</name>
    <dbReference type="NCBI Taxonomy" id="479676"/>
    <lineage>
        <taxon>Eukaryota</taxon>
        <taxon>Viridiplantae</taxon>
        <taxon>Streptophyta</taxon>
        <taxon>Embryophyta</taxon>
        <taxon>Tracheophyta</taxon>
        <taxon>Spermatophyta</taxon>
        <taxon>Magnoliopsida</taxon>
        <taxon>eudicotyledons</taxon>
        <taxon>Gunneridae</taxon>
        <taxon>Pentapetalae</taxon>
        <taxon>asterids</taxon>
        <taxon>Ericales</taxon>
        <taxon>Ericaceae</taxon>
        <taxon>Ericoideae</taxon>
        <taxon>Rhodoreae</taxon>
        <taxon>Rhododendron</taxon>
    </lineage>
</organism>
<gene>
    <name evidence="6" type="ORF">RHGRI_031003</name>
</gene>
<evidence type="ECO:0000256" key="2">
    <source>
        <dbReference type="ARBA" id="ARBA00023015"/>
    </source>
</evidence>
<keyword evidence="3" id="KW-0238">DNA-binding</keyword>
<dbReference type="GO" id="GO:0005634">
    <property type="term" value="C:nucleus"/>
    <property type="evidence" value="ECO:0007669"/>
    <property type="project" value="UniProtKB-SubCell"/>
</dbReference>
<sequence length="160" mass="18398">MIHSGSRVWYVKMDNCRFTTRWMNVVHAHNIGKNYLLLFACVGHLKFDLFVFNEDNDEIAYDWTTIAPIQHSNAPNDWDSHEAFSCLTGNVIVTACLPISYRATRHAFRSAILIESDILQKLKLTERLNGFYQQSGHKETTLVIRGAQWPIQYDGACLYG</sequence>
<evidence type="ECO:0000256" key="5">
    <source>
        <dbReference type="ARBA" id="ARBA00023242"/>
    </source>
</evidence>
<keyword evidence="7" id="KW-1185">Reference proteome</keyword>
<name>A0AAV6I6N6_9ERIC</name>
<comment type="subcellular location">
    <subcellularLocation>
        <location evidence="1">Nucleus</location>
    </subcellularLocation>
</comment>
<evidence type="ECO:0000313" key="6">
    <source>
        <dbReference type="EMBL" id="KAG5524193.1"/>
    </source>
</evidence>
<dbReference type="EMBL" id="JACTNZ010000011">
    <property type="protein sequence ID" value="KAG5524193.1"/>
    <property type="molecule type" value="Genomic_DNA"/>
</dbReference>
<dbReference type="GO" id="GO:0003677">
    <property type="term" value="F:DNA binding"/>
    <property type="evidence" value="ECO:0007669"/>
    <property type="project" value="UniProtKB-KW"/>
</dbReference>